<dbReference type="Proteomes" id="UP000596661">
    <property type="component" value="Unassembled WGS sequence"/>
</dbReference>
<reference evidence="1" key="1">
    <citation type="submission" date="2021-03" db="UniProtKB">
        <authorList>
            <consortium name="EnsemblPlants"/>
        </authorList>
    </citation>
    <scope>IDENTIFICATION</scope>
</reference>
<dbReference type="Gramene" id="novel_model_7102_5bd9a17a">
    <property type="protein sequence ID" value="cds.novel_model_7102_5bd9a17a"/>
    <property type="gene ID" value="novel_gene_3733_5bd9a17a"/>
</dbReference>
<dbReference type="AlphaFoldDB" id="A0A803RAL7"/>
<evidence type="ECO:0000313" key="1">
    <source>
        <dbReference type="EnsemblPlants" id="cds.novel_model_7102_5bd9a17a"/>
    </source>
</evidence>
<keyword evidence="2" id="KW-1185">Reference proteome</keyword>
<name>A0A803RAL7_CANSA</name>
<protein>
    <submittedName>
        <fullName evidence="1">Uncharacterized protein</fullName>
    </submittedName>
</protein>
<accession>A0A803RAL7</accession>
<dbReference type="EnsemblPlants" id="novel_model_7102_5bd9a17a">
    <property type="protein sequence ID" value="cds.novel_model_7102_5bd9a17a"/>
    <property type="gene ID" value="novel_gene_3733_5bd9a17a"/>
</dbReference>
<organism evidence="1 2">
    <name type="scientific">Cannabis sativa</name>
    <name type="common">Hemp</name>
    <name type="synonym">Marijuana</name>
    <dbReference type="NCBI Taxonomy" id="3483"/>
    <lineage>
        <taxon>Eukaryota</taxon>
        <taxon>Viridiplantae</taxon>
        <taxon>Streptophyta</taxon>
        <taxon>Embryophyta</taxon>
        <taxon>Tracheophyta</taxon>
        <taxon>Spermatophyta</taxon>
        <taxon>Magnoliopsida</taxon>
        <taxon>eudicotyledons</taxon>
        <taxon>Gunneridae</taxon>
        <taxon>Pentapetalae</taxon>
        <taxon>rosids</taxon>
        <taxon>fabids</taxon>
        <taxon>Rosales</taxon>
        <taxon>Cannabaceae</taxon>
        <taxon>Cannabis</taxon>
    </lineage>
</organism>
<sequence length="61" mass="7316">MVWEWALESGLCWLQRAHHFRHPWHSLSTRSDQKVDYLISPSIRSEQIYRFSLPVMFGPCV</sequence>
<evidence type="ECO:0000313" key="2">
    <source>
        <dbReference type="Proteomes" id="UP000596661"/>
    </source>
</evidence>
<proteinExistence type="predicted"/>